<evidence type="ECO:0000313" key="4">
    <source>
        <dbReference type="Proteomes" id="UP001341840"/>
    </source>
</evidence>
<evidence type="ECO:0000259" key="2">
    <source>
        <dbReference type="Pfam" id="PF23282"/>
    </source>
</evidence>
<accession>A0ABU6V2G6</accession>
<protein>
    <recommendedName>
        <fullName evidence="2">Disease resistance protein Roq1-like winged-helix domain-containing protein</fullName>
    </recommendedName>
</protein>
<dbReference type="PANTHER" id="PTHR11017">
    <property type="entry name" value="LEUCINE-RICH REPEAT-CONTAINING PROTEIN"/>
    <property type="match status" value="1"/>
</dbReference>
<reference evidence="3 4" key="1">
    <citation type="journal article" date="2023" name="Plants (Basel)">
        <title>Bridging the Gap: Combining Genomics and Transcriptomics Approaches to Understand Stylosanthes scabra, an Orphan Legume from the Brazilian Caatinga.</title>
        <authorList>
            <person name="Ferreira-Neto J.R.C."/>
            <person name="da Silva M.D."/>
            <person name="Binneck E."/>
            <person name="de Melo N.F."/>
            <person name="da Silva R.H."/>
            <person name="de Melo A.L.T.M."/>
            <person name="Pandolfi V."/>
            <person name="Bustamante F.O."/>
            <person name="Brasileiro-Vidal A.C."/>
            <person name="Benko-Iseppon A.M."/>
        </authorList>
    </citation>
    <scope>NUCLEOTIDE SEQUENCE [LARGE SCALE GENOMIC DNA]</scope>
    <source>
        <tissue evidence="3">Leaves</tissue>
    </source>
</reference>
<dbReference type="InterPro" id="IPR027417">
    <property type="entry name" value="P-loop_NTPase"/>
</dbReference>
<evidence type="ECO:0000313" key="3">
    <source>
        <dbReference type="EMBL" id="MED6166960.1"/>
    </source>
</evidence>
<feature type="non-terminal residue" evidence="3">
    <location>
        <position position="1"/>
    </location>
</feature>
<organism evidence="3 4">
    <name type="scientific">Stylosanthes scabra</name>
    <dbReference type="NCBI Taxonomy" id="79078"/>
    <lineage>
        <taxon>Eukaryota</taxon>
        <taxon>Viridiplantae</taxon>
        <taxon>Streptophyta</taxon>
        <taxon>Embryophyta</taxon>
        <taxon>Tracheophyta</taxon>
        <taxon>Spermatophyta</taxon>
        <taxon>Magnoliopsida</taxon>
        <taxon>eudicotyledons</taxon>
        <taxon>Gunneridae</taxon>
        <taxon>Pentapetalae</taxon>
        <taxon>rosids</taxon>
        <taxon>fabids</taxon>
        <taxon>Fabales</taxon>
        <taxon>Fabaceae</taxon>
        <taxon>Papilionoideae</taxon>
        <taxon>50 kb inversion clade</taxon>
        <taxon>dalbergioids sensu lato</taxon>
        <taxon>Dalbergieae</taxon>
        <taxon>Pterocarpus clade</taxon>
        <taxon>Stylosanthes</taxon>
    </lineage>
</organism>
<dbReference type="InterPro" id="IPR044974">
    <property type="entry name" value="Disease_R_plants"/>
</dbReference>
<proteinExistence type="predicted"/>
<dbReference type="Gene3D" id="1.10.8.430">
    <property type="entry name" value="Helical domain of apoptotic protease-activating factors"/>
    <property type="match status" value="1"/>
</dbReference>
<gene>
    <name evidence="3" type="ORF">PIB30_114518</name>
</gene>
<dbReference type="PANTHER" id="PTHR11017:SF573">
    <property type="entry name" value="ADP-RIBOSYL CYCLASE_CYCLIC ADP-RIBOSE HYDROLASE"/>
    <property type="match status" value="1"/>
</dbReference>
<dbReference type="Proteomes" id="UP001341840">
    <property type="component" value="Unassembled WGS sequence"/>
</dbReference>
<name>A0ABU6V2G6_9FABA</name>
<comment type="caution">
    <text evidence="3">The sequence shown here is derived from an EMBL/GenBank/DDBJ whole genome shotgun (WGS) entry which is preliminary data.</text>
</comment>
<feature type="non-terminal residue" evidence="3">
    <location>
        <position position="148"/>
    </location>
</feature>
<dbReference type="EMBL" id="JASCZI010131381">
    <property type="protein sequence ID" value="MED6166960.1"/>
    <property type="molecule type" value="Genomic_DNA"/>
</dbReference>
<dbReference type="InterPro" id="IPR058192">
    <property type="entry name" value="WHD_ROQ1-like"/>
</dbReference>
<dbReference type="InterPro" id="IPR042197">
    <property type="entry name" value="Apaf_helical"/>
</dbReference>
<evidence type="ECO:0000256" key="1">
    <source>
        <dbReference type="ARBA" id="ARBA00022737"/>
    </source>
</evidence>
<feature type="domain" description="Disease resistance protein Roq1-like winged-helix" evidence="2">
    <location>
        <begin position="110"/>
        <end position="142"/>
    </location>
</feature>
<dbReference type="SUPFAM" id="SSF52540">
    <property type="entry name" value="P-loop containing nucleoside triphosphate hydrolases"/>
    <property type="match status" value="1"/>
</dbReference>
<sequence length="148" mass="16735">SRIIITTRDEHLLIAHNVETNYKVKELSHDHALELFSWFAFKKPCPASDYEGLSSQILNYAKGLPLALTVLGAYLCGRGKAEWISALGKVKKIPNKQIHAILKISFDGLEEHEKAIFLDIACFFKGEDKEYVKMILDACDLHWDNGFG</sequence>
<keyword evidence="4" id="KW-1185">Reference proteome</keyword>
<dbReference type="Pfam" id="PF23282">
    <property type="entry name" value="WHD_ROQ1"/>
    <property type="match status" value="1"/>
</dbReference>
<keyword evidence="1" id="KW-0677">Repeat</keyword>